<keyword evidence="2 3" id="KW-0520">NAD</keyword>
<dbReference type="CDD" id="cd01412">
    <property type="entry name" value="SIRT5_Af1_CobB"/>
    <property type="match status" value="1"/>
</dbReference>
<dbReference type="HAMAP" id="MF_01121">
    <property type="entry name" value="Sirtuin_ClassIII"/>
    <property type="match status" value="1"/>
</dbReference>
<feature type="binding site" evidence="3 4">
    <location>
        <position position="115"/>
    </location>
    <ligand>
        <name>Zn(2+)</name>
        <dbReference type="ChEBI" id="CHEBI:29105"/>
    </ligand>
</feature>
<dbReference type="SUPFAM" id="SSF52467">
    <property type="entry name" value="DHS-like NAD/FAD-binding domain"/>
    <property type="match status" value="1"/>
</dbReference>
<dbReference type="InterPro" id="IPR003000">
    <property type="entry name" value="Sirtuin"/>
</dbReference>
<dbReference type="InterPro" id="IPR026590">
    <property type="entry name" value="Ssirtuin_cat_dom"/>
</dbReference>
<dbReference type="InterPro" id="IPR050134">
    <property type="entry name" value="NAD-dep_sirtuin_deacylases"/>
</dbReference>
<dbReference type="EC" id="2.3.1.286" evidence="3"/>
<dbReference type="Proteomes" id="UP001315686">
    <property type="component" value="Unassembled WGS sequence"/>
</dbReference>
<dbReference type="PANTHER" id="PTHR11085:SF4">
    <property type="entry name" value="NAD-DEPENDENT PROTEIN DEACYLASE"/>
    <property type="match status" value="1"/>
</dbReference>
<dbReference type="EMBL" id="JADQAZ010000003">
    <property type="protein sequence ID" value="MBT0958753.1"/>
    <property type="molecule type" value="Genomic_DNA"/>
</dbReference>
<dbReference type="InterPro" id="IPR027546">
    <property type="entry name" value="Sirtuin_class_III"/>
</dbReference>
<keyword evidence="3 4" id="KW-0479">Metal-binding</keyword>
<evidence type="ECO:0000256" key="1">
    <source>
        <dbReference type="ARBA" id="ARBA00022679"/>
    </source>
</evidence>
<proteinExistence type="inferred from homology"/>
<accession>A0AAP2G5A9</accession>
<gene>
    <name evidence="3" type="primary">cobB</name>
    <name evidence="6" type="ORF">IV417_15290</name>
</gene>
<feature type="binding site" evidence="3">
    <location>
        <begin position="89"/>
        <end position="92"/>
    </location>
    <ligand>
        <name>NAD(+)</name>
        <dbReference type="ChEBI" id="CHEBI:57540"/>
    </ligand>
</feature>
<evidence type="ECO:0000256" key="4">
    <source>
        <dbReference type="PROSITE-ProRule" id="PRU00236"/>
    </source>
</evidence>
<protein>
    <recommendedName>
        <fullName evidence="3">NAD-dependent protein deacylase</fullName>
        <ecNumber evidence="3">2.3.1.286</ecNumber>
    </recommendedName>
    <alternativeName>
        <fullName evidence="3">Regulatory protein SIR2 homolog</fullName>
    </alternativeName>
</protein>
<feature type="active site" description="Proton acceptor" evidence="3 4">
    <location>
        <position position="107"/>
    </location>
</feature>
<dbReference type="PANTHER" id="PTHR11085">
    <property type="entry name" value="NAD-DEPENDENT PROTEIN DEACYLASE SIRTUIN-5, MITOCHONDRIAL-RELATED"/>
    <property type="match status" value="1"/>
</dbReference>
<evidence type="ECO:0000313" key="7">
    <source>
        <dbReference type="Proteomes" id="UP001315686"/>
    </source>
</evidence>
<dbReference type="GO" id="GO:0036054">
    <property type="term" value="F:protein-malonyllysine demalonylase activity"/>
    <property type="evidence" value="ECO:0007669"/>
    <property type="project" value="InterPro"/>
</dbReference>
<comment type="catalytic activity">
    <reaction evidence="3">
        <text>N(6)-acetyl-L-lysyl-[protein] + NAD(+) + H2O = 2''-O-acetyl-ADP-D-ribose + nicotinamide + L-lysyl-[protein]</text>
        <dbReference type="Rhea" id="RHEA:43636"/>
        <dbReference type="Rhea" id="RHEA-COMP:9752"/>
        <dbReference type="Rhea" id="RHEA-COMP:10731"/>
        <dbReference type="ChEBI" id="CHEBI:15377"/>
        <dbReference type="ChEBI" id="CHEBI:17154"/>
        <dbReference type="ChEBI" id="CHEBI:29969"/>
        <dbReference type="ChEBI" id="CHEBI:57540"/>
        <dbReference type="ChEBI" id="CHEBI:61930"/>
        <dbReference type="ChEBI" id="CHEBI:83767"/>
        <dbReference type="EC" id="2.3.1.286"/>
    </reaction>
</comment>
<feature type="binding site" evidence="3 4">
    <location>
        <position position="118"/>
    </location>
    <ligand>
        <name>Zn(2+)</name>
        <dbReference type="ChEBI" id="CHEBI:29105"/>
    </ligand>
</feature>
<feature type="binding site" evidence="3">
    <location>
        <position position="54"/>
    </location>
    <ligand>
        <name>substrate</name>
    </ligand>
</feature>
<comment type="similarity">
    <text evidence="3">Belongs to the sirtuin family. Class III subfamily.</text>
</comment>
<keyword evidence="3" id="KW-0963">Cytoplasm</keyword>
<feature type="binding site" evidence="3">
    <location>
        <begin position="10"/>
        <end position="29"/>
    </location>
    <ligand>
        <name>NAD(+)</name>
        <dbReference type="ChEBI" id="CHEBI:57540"/>
    </ligand>
</feature>
<keyword evidence="1" id="KW-0808">Transferase</keyword>
<feature type="binding site" evidence="3 4">
    <location>
        <position position="134"/>
    </location>
    <ligand>
        <name>Zn(2+)</name>
        <dbReference type="ChEBI" id="CHEBI:29105"/>
    </ligand>
</feature>
<evidence type="ECO:0000313" key="6">
    <source>
        <dbReference type="EMBL" id="MBT0958753.1"/>
    </source>
</evidence>
<feature type="binding site" evidence="3">
    <location>
        <position position="217"/>
    </location>
    <ligand>
        <name>NAD(+)</name>
        <dbReference type="ChEBI" id="CHEBI:57540"/>
    </ligand>
</feature>
<evidence type="ECO:0000256" key="2">
    <source>
        <dbReference type="ARBA" id="ARBA00023027"/>
    </source>
</evidence>
<dbReference type="InterPro" id="IPR026591">
    <property type="entry name" value="Sirtuin_cat_small_dom_sf"/>
</dbReference>
<dbReference type="GO" id="GO:0005737">
    <property type="term" value="C:cytoplasm"/>
    <property type="evidence" value="ECO:0007669"/>
    <property type="project" value="UniProtKB-SubCell"/>
</dbReference>
<comment type="catalytic activity">
    <reaction evidence="3">
        <text>N(6)-succinyl-L-lysyl-[protein] + NAD(+) + H2O = 2''-O-succinyl-ADP-D-ribose + nicotinamide + L-lysyl-[protein]</text>
        <dbReference type="Rhea" id="RHEA:47668"/>
        <dbReference type="Rhea" id="RHEA-COMP:9752"/>
        <dbReference type="Rhea" id="RHEA-COMP:11877"/>
        <dbReference type="ChEBI" id="CHEBI:15377"/>
        <dbReference type="ChEBI" id="CHEBI:17154"/>
        <dbReference type="ChEBI" id="CHEBI:29969"/>
        <dbReference type="ChEBI" id="CHEBI:57540"/>
        <dbReference type="ChEBI" id="CHEBI:87830"/>
        <dbReference type="ChEBI" id="CHEBI:87832"/>
    </reaction>
</comment>
<comment type="cofactor">
    <cofactor evidence="3">
        <name>Zn(2+)</name>
        <dbReference type="ChEBI" id="CHEBI:29105"/>
    </cofactor>
    <text evidence="3">Binds 1 zinc ion per subunit.</text>
</comment>
<comment type="caution">
    <text evidence="6">The sequence shown here is derived from an EMBL/GenBank/DDBJ whole genome shotgun (WGS) entry which is preliminary data.</text>
</comment>
<sequence>MPHHIVILTGAGLSAESGLGTFRDKGGLWETNDLAKLATPEGFAEDPARVHAFYNARRDNAARAEPNPAHHALHHLSAQHEGRVTLITQNVDALHERAGSEDVIHMHGALHGALCAACEHRYPAPPQMQASDPCPNCGAPRTRPDIVWFGEIPYQMERIEGALLSADLFVAIGTSGSVYPAAGFVQLARAVGAQTLEINLDPSDVASDFDTATYGPASETVPAWVDQMLGS</sequence>
<dbReference type="Gene3D" id="3.40.50.1220">
    <property type="entry name" value="TPP-binding domain"/>
    <property type="match status" value="1"/>
</dbReference>
<reference evidence="6 7" key="1">
    <citation type="journal article" date="2021" name="Arch. Microbiol.">
        <title>Harenicola maris gen. nov., sp. nov. isolated from the Sea of Japan shallow sediments.</title>
        <authorList>
            <person name="Romanenko L.A."/>
            <person name="Kurilenko V.V."/>
            <person name="Chernysheva N.Y."/>
            <person name="Tekutyeva L.A."/>
            <person name="Velansky P.V."/>
            <person name="Svetashev V.I."/>
            <person name="Isaeva M.P."/>
        </authorList>
    </citation>
    <scope>NUCLEOTIDE SEQUENCE [LARGE SCALE GENOMIC DNA]</scope>
    <source>
        <strain evidence="6 7">KMM 3653</strain>
    </source>
</reference>
<dbReference type="Pfam" id="PF02146">
    <property type="entry name" value="SIR2"/>
    <property type="match status" value="1"/>
</dbReference>
<dbReference type="GO" id="GO:0008270">
    <property type="term" value="F:zinc ion binding"/>
    <property type="evidence" value="ECO:0007669"/>
    <property type="project" value="UniProtKB-UniRule"/>
</dbReference>
<dbReference type="Gene3D" id="3.30.1600.10">
    <property type="entry name" value="SIR2/SIRT2 'Small Domain"/>
    <property type="match status" value="1"/>
</dbReference>
<dbReference type="RefSeq" id="WP_327794974.1">
    <property type="nucleotide sequence ID" value="NZ_JADQAZ010000003.1"/>
</dbReference>
<keyword evidence="7" id="KW-1185">Reference proteome</keyword>
<evidence type="ECO:0000259" key="5">
    <source>
        <dbReference type="PROSITE" id="PS50305"/>
    </source>
</evidence>
<comment type="domain">
    <text evidence="3">2 residues (Tyr-54 and Arg-57) present in a large hydrophobic pocket are probably involved in substrate specificity. They are important for desuccinylation activity, but dispensable for deacetylation activity.</text>
</comment>
<comment type="function">
    <text evidence="3">NAD-dependent lysine deacetylase and desuccinylase that specifically removes acetyl and succinyl groups on target proteins. Modulates the activities of several proteins which are inactive in their acylated form.</text>
</comment>
<dbReference type="PROSITE" id="PS50305">
    <property type="entry name" value="SIRTUIN"/>
    <property type="match status" value="1"/>
</dbReference>
<feature type="binding site" evidence="3 4">
    <location>
        <position position="137"/>
    </location>
    <ligand>
        <name>Zn(2+)</name>
        <dbReference type="ChEBI" id="CHEBI:29105"/>
    </ligand>
</feature>
<feature type="domain" description="Deacetylase sirtuin-type" evidence="5">
    <location>
        <begin position="1"/>
        <end position="231"/>
    </location>
</feature>
<name>A0AAP2G5A9_9RHOB</name>
<dbReference type="AlphaFoldDB" id="A0AAP2G5A9"/>
<comment type="subcellular location">
    <subcellularLocation>
        <location evidence="3">Cytoplasm</location>
    </subcellularLocation>
</comment>
<dbReference type="InterPro" id="IPR029035">
    <property type="entry name" value="DHS-like_NAD/FAD-binding_dom"/>
</dbReference>
<keyword evidence="3 4" id="KW-0862">Zinc</keyword>
<feature type="binding site" evidence="3">
    <location>
        <begin position="199"/>
        <end position="201"/>
    </location>
    <ligand>
        <name>NAD(+)</name>
        <dbReference type="ChEBI" id="CHEBI:57540"/>
    </ligand>
</feature>
<feature type="binding site" evidence="3">
    <location>
        <begin position="173"/>
        <end position="175"/>
    </location>
    <ligand>
        <name>NAD(+)</name>
        <dbReference type="ChEBI" id="CHEBI:57540"/>
    </ligand>
</feature>
<organism evidence="6 7">
    <name type="scientific">Harenicola maris</name>
    <dbReference type="NCBI Taxonomy" id="2841044"/>
    <lineage>
        <taxon>Bacteria</taxon>
        <taxon>Pseudomonadati</taxon>
        <taxon>Pseudomonadota</taxon>
        <taxon>Alphaproteobacteria</taxon>
        <taxon>Rhodobacterales</taxon>
        <taxon>Paracoccaceae</taxon>
        <taxon>Harenicola</taxon>
    </lineage>
</organism>
<dbReference type="GO" id="GO:0036055">
    <property type="term" value="F:protein-succinyllysine desuccinylase activity"/>
    <property type="evidence" value="ECO:0007669"/>
    <property type="project" value="UniProtKB-UniRule"/>
</dbReference>
<dbReference type="GO" id="GO:0017136">
    <property type="term" value="F:histone deacetylase activity, NAD-dependent"/>
    <property type="evidence" value="ECO:0007669"/>
    <property type="project" value="TreeGrafter"/>
</dbReference>
<evidence type="ECO:0000256" key="3">
    <source>
        <dbReference type="HAMAP-Rule" id="MF_01121"/>
    </source>
</evidence>
<feature type="binding site" evidence="3">
    <location>
        <position position="57"/>
    </location>
    <ligand>
        <name>substrate</name>
    </ligand>
</feature>
<dbReference type="GO" id="GO:0070403">
    <property type="term" value="F:NAD+ binding"/>
    <property type="evidence" value="ECO:0007669"/>
    <property type="project" value="UniProtKB-UniRule"/>
</dbReference>